<dbReference type="InParanoid" id="G5A6K1"/>
<protein>
    <submittedName>
        <fullName evidence="1">Uncharacterized protein</fullName>
    </submittedName>
</protein>
<reference evidence="1 2" key="1">
    <citation type="journal article" date="2006" name="Science">
        <title>Phytophthora genome sequences uncover evolutionary origins and mechanisms of pathogenesis.</title>
        <authorList>
            <person name="Tyler B.M."/>
            <person name="Tripathy S."/>
            <person name="Zhang X."/>
            <person name="Dehal P."/>
            <person name="Jiang R.H."/>
            <person name="Aerts A."/>
            <person name="Arredondo F.D."/>
            <person name="Baxter L."/>
            <person name="Bensasson D."/>
            <person name="Beynon J.L."/>
            <person name="Chapman J."/>
            <person name="Damasceno C.M."/>
            <person name="Dorrance A.E."/>
            <person name="Dou D."/>
            <person name="Dickerman A.W."/>
            <person name="Dubchak I.L."/>
            <person name="Garbelotto M."/>
            <person name="Gijzen M."/>
            <person name="Gordon S.G."/>
            <person name="Govers F."/>
            <person name="Grunwald N.J."/>
            <person name="Huang W."/>
            <person name="Ivors K.L."/>
            <person name="Jones R.W."/>
            <person name="Kamoun S."/>
            <person name="Krampis K."/>
            <person name="Lamour K.H."/>
            <person name="Lee M.K."/>
            <person name="McDonald W.H."/>
            <person name="Medina M."/>
            <person name="Meijer H.J."/>
            <person name="Nordberg E.K."/>
            <person name="Maclean D.J."/>
            <person name="Ospina-Giraldo M.D."/>
            <person name="Morris P.F."/>
            <person name="Phuntumart V."/>
            <person name="Putnam N.H."/>
            <person name="Rash S."/>
            <person name="Rose J.K."/>
            <person name="Sakihama Y."/>
            <person name="Salamov A.A."/>
            <person name="Savidor A."/>
            <person name="Scheuring C.F."/>
            <person name="Smith B.M."/>
            <person name="Sobral B.W."/>
            <person name="Terry A."/>
            <person name="Torto-Alalibo T.A."/>
            <person name="Win J."/>
            <person name="Xu Z."/>
            <person name="Zhang H."/>
            <person name="Grigoriev I.V."/>
            <person name="Rokhsar D.S."/>
            <person name="Boore J.L."/>
        </authorList>
    </citation>
    <scope>NUCLEOTIDE SEQUENCE [LARGE SCALE GENOMIC DNA]</scope>
    <source>
        <strain evidence="1 2">P6497</strain>
    </source>
</reference>
<evidence type="ECO:0000313" key="1">
    <source>
        <dbReference type="EMBL" id="EGZ08956.1"/>
    </source>
</evidence>
<evidence type="ECO:0000313" key="2">
    <source>
        <dbReference type="Proteomes" id="UP000002640"/>
    </source>
</evidence>
<dbReference type="Proteomes" id="UP000002640">
    <property type="component" value="Unassembled WGS sequence"/>
</dbReference>
<gene>
    <name evidence="1" type="ORF">PHYSODRAFT_524347</name>
</gene>
<dbReference type="GeneID" id="20660758"/>
<dbReference type="AlphaFoldDB" id="G5A6K1"/>
<accession>G5A6K1</accession>
<organism evidence="1 2">
    <name type="scientific">Phytophthora sojae (strain P6497)</name>
    <name type="common">Soybean stem and root rot agent</name>
    <name type="synonym">Phytophthora megasperma f. sp. glycines</name>
    <dbReference type="NCBI Taxonomy" id="1094619"/>
    <lineage>
        <taxon>Eukaryota</taxon>
        <taxon>Sar</taxon>
        <taxon>Stramenopiles</taxon>
        <taxon>Oomycota</taxon>
        <taxon>Peronosporomycetes</taxon>
        <taxon>Peronosporales</taxon>
        <taxon>Peronosporaceae</taxon>
        <taxon>Phytophthora</taxon>
    </lineage>
</organism>
<dbReference type="KEGG" id="psoj:PHYSODRAFT_524347"/>
<sequence>MEYTCTRLLPFDVNFTRNVAWGIVEEGGGAQKQASNVIRHSEDVHTIDSRFALPSGKDGMVAIDVHCVAKRFMVPEGCVLLAEANSEWSAYQGTANLWSRQSCESIWCVLRDVSLASNASSVPGCQISAMARSEAVPRCCPSSSLESSAVCGGNDIAASFSELVSSQRQCLEICCGIPYAARRHINKFTTNKE</sequence>
<name>G5A6K1_PHYSP</name>
<dbReference type="RefSeq" id="XP_009535589.1">
    <property type="nucleotide sequence ID" value="XM_009537294.1"/>
</dbReference>
<proteinExistence type="predicted"/>
<dbReference type="EMBL" id="JH159160">
    <property type="protein sequence ID" value="EGZ08956.1"/>
    <property type="molecule type" value="Genomic_DNA"/>
</dbReference>
<keyword evidence="2" id="KW-1185">Reference proteome</keyword>